<reference evidence="10" key="1">
    <citation type="submission" date="2017-08" db="EMBL/GenBank/DDBJ databases">
        <title>A dynamic microbial community with high functional redundancy inhabits the cold, oxic subseafloor aquifer.</title>
        <authorList>
            <person name="Tully B.J."/>
            <person name="Wheat C.G."/>
            <person name="Glazer B.T."/>
            <person name="Huber J.A."/>
        </authorList>
    </citation>
    <scope>NUCLEOTIDE SEQUENCE [LARGE SCALE GENOMIC DNA]</scope>
</reference>
<organism evidence="9 10">
    <name type="scientific">SAR86 cluster bacterium</name>
    <dbReference type="NCBI Taxonomy" id="2030880"/>
    <lineage>
        <taxon>Bacteria</taxon>
        <taxon>Pseudomonadati</taxon>
        <taxon>Pseudomonadota</taxon>
        <taxon>Gammaproteobacteria</taxon>
        <taxon>SAR86 cluster</taxon>
    </lineage>
</organism>
<evidence type="ECO:0000256" key="1">
    <source>
        <dbReference type="ARBA" id="ARBA00008136"/>
    </source>
</evidence>
<dbReference type="PANTHER" id="PTHR13604:SF0">
    <property type="entry name" value="ABASIC SITE PROCESSING PROTEIN HMCES"/>
    <property type="match status" value="1"/>
</dbReference>
<evidence type="ECO:0000313" key="9">
    <source>
        <dbReference type="EMBL" id="PCI75313.1"/>
    </source>
</evidence>
<comment type="caution">
    <text evidence="9">The sequence shown here is derived from an EMBL/GenBank/DDBJ whole genome shotgun (WGS) entry which is preliminary data.</text>
</comment>
<proteinExistence type="inferred from homology"/>
<keyword evidence="5" id="KW-0190">Covalent protein-DNA linkage</keyword>
<dbReference type="GO" id="GO:0008233">
    <property type="term" value="F:peptidase activity"/>
    <property type="evidence" value="ECO:0007669"/>
    <property type="project" value="UniProtKB-KW"/>
</dbReference>
<evidence type="ECO:0000313" key="10">
    <source>
        <dbReference type="Proteomes" id="UP000218767"/>
    </source>
</evidence>
<dbReference type="Pfam" id="PF02586">
    <property type="entry name" value="SRAP"/>
    <property type="match status" value="1"/>
</dbReference>
<dbReference type="GO" id="GO:0016829">
    <property type="term" value="F:lyase activity"/>
    <property type="evidence" value="ECO:0007669"/>
    <property type="project" value="UniProtKB-KW"/>
</dbReference>
<dbReference type="EMBL" id="NVUL01000078">
    <property type="protein sequence ID" value="PCI75313.1"/>
    <property type="molecule type" value="Genomic_DNA"/>
</dbReference>
<name>A0A2A4WY95_9GAMM</name>
<protein>
    <recommendedName>
        <fullName evidence="8">Abasic site processing protein</fullName>
        <ecNumber evidence="8">3.4.-.-</ecNumber>
    </recommendedName>
</protein>
<evidence type="ECO:0000256" key="4">
    <source>
        <dbReference type="ARBA" id="ARBA00022801"/>
    </source>
</evidence>
<evidence type="ECO:0000256" key="7">
    <source>
        <dbReference type="ARBA" id="ARBA00023239"/>
    </source>
</evidence>
<dbReference type="Proteomes" id="UP000218767">
    <property type="component" value="Unassembled WGS sequence"/>
</dbReference>
<comment type="similarity">
    <text evidence="1 8">Belongs to the SOS response-associated peptidase family.</text>
</comment>
<keyword evidence="3" id="KW-0227">DNA damage</keyword>
<dbReference type="GO" id="GO:0003697">
    <property type="term" value="F:single-stranded DNA binding"/>
    <property type="evidence" value="ECO:0007669"/>
    <property type="project" value="InterPro"/>
</dbReference>
<keyword evidence="2 8" id="KW-0645">Protease</keyword>
<dbReference type="PANTHER" id="PTHR13604">
    <property type="entry name" value="DC12-RELATED"/>
    <property type="match status" value="1"/>
</dbReference>
<dbReference type="GO" id="GO:0006508">
    <property type="term" value="P:proteolysis"/>
    <property type="evidence" value="ECO:0007669"/>
    <property type="project" value="UniProtKB-KW"/>
</dbReference>
<gene>
    <name evidence="9" type="ORF">COB20_13265</name>
</gene>
<keyword evidence="4 8" id="KW-0378">Hydrolase</keyword>
<evidence type="ECO:0000256" key="2">
    <source>
        <dbReference type="ARBA" id="ARBA00022670"/>
    </source>
</evidence>
<dbReference type="SUPFAM" id="SSF143081">
    <property type="entry name" value="BB1717-like"/>
    <property type="match status" value="1"/>
</dbReference>
<keyword evidence="7" id="KW-0456">Lyase</keyword>
<evidence type="ECO:0000256" key="3">
    <source>
        <dbReference type="ARBA" id="ARBA00022763"/>
    </source>
</evidence>
<sequence>MCGRFKLIDSPELQWLCKILGIELYAEHESRDIAPGGNIAIVHERAGERLVSTATWWLFLDNETLKPNYKYSSFNSRSDKLSSKHAIAYKPFRESRCLIPASAFVEGLGDKKTYHKIELEDSAIAFGGLFKEYLNRESGEVIYSASIITLPPLRPQWDEIHPKSLPLMIDFEDEDLVARWLDPGNHDVEQFEALLEPTVLKPMKVTKIDKPSRWNPIEESFMIVK</sequence>
<dbReference type="InterPro" id="IPR003738">
    <property type="entry name" value="SRAP"/>
</dbReference>
<dbReference type="EC" id="3.4.-.-" evidence="8"/>
<dbReference type="GO" id="GO:0106300">
    <property type="term" value="P:protein-DNA covalent cross-linking repair"/>
    <property type="evidence" value="ECO:0007669"/>
    <property type="project" value="InterPro"/>
</dbReference>
<accession>A0A2A4WY95</accession>
<evidence type="ECO:0000256" key="6">
    <source>
        <dbReference type="ARBA" id="ARBA00023125"/>
    </source>
</evidence>
<dbReference type="Gene3D" id="3.90.1680.10">
    <property type="entry name" value="SOS response associated peptidase-like"/>
    <property type="match status" value="1"/>
</dbReference>
<evidence type="ECO:0000256" key="8">
    <source>
        <dbReference type="RuleBase" id="RU364100"/>
    </source>
</evidence>
<keyword evidence="6" id="KW-0238">DNA-binding</keyword>
<dbReference type="InterPro" id="IPR036590">
    <property type="entry name" value="SRAP-like"/>
</dbReference>
<evidence type="ECO:0000256" key="5">
    <source>
        <dbReference type="ARBA" id="ARBA00023124"/>
    </source>
</evidence>
<dbReference type="AlphaFoldDB" id="A0A2A4WY95"/>